<dbReference type="InParanoid" id="A0A3N4L2X0"/>
<organism evidence="2 3">
    <name type="scientific">Morchella conica CCBAS932</name>
    <dbReference type="NCBI Taxonomy" id="1392247"/>
    <lineage>
        <taxon>Eukaryota</taxon>
        <taxon>Fungi</taxon>
        <taxon>Dikarya</taxon>
        <taxon>Ascomycota</taxon>
        <taxon>Pezizomycotina</taxon>
        <taxon>Pezizomycetes</taxon>
        <taxon>Pezizales</taxon>
        <taxon>Morchellaceae</taxon>
        <taxon>Morchella</taxon>
    </lineage>
</organism>
<sequence>MYRGKQAPYVRTYCCGRQSGGPTNTRGRGVGKKRNRGEKKENNKREKKALSRTRRKSTAPRQLSKTNYLNESKPM</sequence>
<name>A0A3N4L2X0_9PEZI</name>
<evidence type="ECO:0000313" key="2">
    <source>
        <dbReference type="EMBL" id="RPB17220.1"/>
    </source>
</evidence>
<proteinExistence type="predicted"/>
<reference evidence="2 3" key="1">
    <citation type="journal article" date="2018" name="Nat. Ecol. Evol.">
        <title>Pezizomycetes genomes reveal the molecular basis of ectomycorrhizal truffle lifestyle.</title>
        <authorList>
            <person name="Murat C."/>
            <person name="Payen T."/>
            <person name="Noel B."/>
            <person name="Kuo A."/>
            <person name="Morin E."/>
            <person name="Chen J."/>
            <person name="Kohler A."/>
            <person name="Krizsan K."/>
            <person name="Balestrini R."/>
            <person name="Da Silva C."/>
            <person name="Montanini B."/>
            <person name="Hainaut M."/>
            <person name="Levati E."/>
            <person name="Barry K.W."/>
            <person name="Belfiori B."/>
            <person name="Cichocki N."/>
            <person name="Clum A."/>
            <person name="Dockter R.B."/>
            <person name="Fauchery L."/>
            <person name="Guy J."/>
            <person name="Iotti M."/>
            <person name="Le Tacon F."/>
            <person name="Lindquist E.A."/>
            <person name="Lipzen A."/>
            <person name="Malagnac F."/>
            <person name="Mello A."/>
            <person name="Molinier V."/>
            <person name="Miyauchi S."/>
            <person name="Poulain J."/>
            <person name="Riccioni C."/>
            <person name="Rubini A."/>
            <person name="Sitrit Y."/>
            <person name="Splivallo R."/>
            <person name="Traeger S."/>
            <person name="Wang M."/>
            <person name="Zifcakova L."/>
            <person name="Wipf D."/>
            <person name="Zambonelli A."/>
            <person name="Paolocci F."/>
            <person name="Nowrousian M."/>
            <person name="Ottonello S."/>
            <person name="Baldrian P."/>
            <person name="Spatafora J.W."/>
            <person name="Henrissat B."/>
            <person name="Nagy L.G."/>
            <person name="Aury J.M."/>
            <person name="Wincker P."/>
            <person name="Grigoriev I.V."/>
            <person name="Bonfante P."/>
            <person name="Martin F.M."/>
        </authorList>
    </citation>
    <scope>NUCLEOTIDE SEQUENCE [LARGE SCALE GENOMIC DNA]</scope>
    <source>
        <strain evidence="2 3">CCBAS932</strain>
    </source>
</reference>
<gene>
    <name evidence="2" type="ORF">P167DRAFT_121801</name>
</gene>
<feature type="compositionally biased region" description="Basic residues" evidence="1">
    <location>
        <begin position="45"/>
        <end position="58"/>
    </location>
</feature>
<dbReference type="Proteomes" id="UP000277580">
    <property type="component" value="Unassembled WGS sequence"/>
</dbReference>
<keyword evidence="3" id="KW-1185">Reference proteome</keyword>
<protein>
    <submittedName>
        <fullName evidence="2">Uncharacterized protein</fullName>
    </submittedName>
</protein>
<accession>A0A3N4L2X0</accession>
<evidence type="ECO:0000256" key="1">
    <source>
        <dbReference type="SAM" id="MobiDB-lite"/>
    </source>
</evidence>
<dbReference type="AlphaFoldDB" id="A0A3N4L2X0"/>
<evidence type="ECO:0000313" key="3">
    <source>
        <dbReference type="Proteomes" id="UP000277580"/>
    </source>
</evidence>
<dbReference type="EMBL" id="ML119106">
    <property type="protein sequence ID" value="RPB17220.1"/>
    <property type="molecule type" value="Genomic_DNA"/>
</dbReference>
<feature type="compositionally biased region" description="Polar residues" evidence="1">
    <location>
        <begin position="59"/>
        <end position="75"/>
    </location>
</feature>
<feature type="region of interest" description="Disordered" evidence="1">
    <location>
        <begin position="1"/>
        <end position="75"/>
    </location>
</feature>